<name>R4Z1D8_9ACTN</name>
<feature type="transmembrane region" description="Helical" evidence="2">
    <location>
        <begin position="90"/>
        <end position="112"/>
    </location>
</feature>
<feature type="compositionally biased region" description="Pro residues" evidence="1">
    <location>
        <begin position="9"/>
        <end position="33"/>
    </location>
</feature>
<dbReference type="Gene3D" id="1.20.140.150">
    <property type="match status" value="1"/>
</dbReference>
<feature type="transmembrane region" description="Helical" evidence="2">
    <location>
        <begin position="44"/>
        <end position="69"/>
    </location>
</feature>
<dbReference type="InterPro" id="IPR025241">
    <property type="entry name" value="DUF4190"/>
</dbReference>
<keyword evidence="2" id="KW-0812">Transmembrane</keyword>
<dbReference type="HOGENOM" id="CLU_2168322_0_0_11"/>
<evidence type="ECO:0000259" key="3">
    <source>
        <dbReference type="Pfam" id="PF13828"/>
    </source>
</evidence>
<protein>
    <recommendedName>
        <fullName evidence="3">DUF4190 domain-containing protein</fullName>
    </recommendedName>
</protein>
<keyword evidence="5" id="KW-1185">Reference proteome</keyword>
<evidence type="ECO:0000256" key="1">
    <source>
        <dbReference type="SAM" id="MobiDB-lite"/>
    </source>
</evidence>
<keyword evidence="2" id="KW-0472">Membrane</keyword>
<evidence type="ECO:0000256" key="2">
    <source>
        <dbReference type="SAM" id="Phobius"/>
    </source>
</evidence>
<accession>R4Z1D8</accession>
<dbReference type="Pfam" id="PF13828">
    <property type="entry name" value="DUF4190"/>
    <property type="match status" value="1"/>
</dbReference>
<organism evidence="4 5">
    <name type="scientific">Candidatus Neomicrothrix parvicella RN1</name>
    <dbReference type="NCBI Taxonomy" id="1229780"/>
    <lineage>
        <taxon>Bacteria</taxon>
        <taxon>Bacillati</taxon>
        <taxon>Actinomycetota</taxon>
        <taxon>Acidimicrobiia</taxon>
        <taxon>Acidimicrobiales</taxon>
        <taxon>Microthrixaceae</taxon>
        <taxon>Candidatus Neomicrothrix</taxon>
    </lineage>
</organism>
<reference evidence="4 5" key="1">
    <citation type="journal article" date="2013" name="ISME J.">
        <title>Metabolic model for the filamentous 'Candidatus Microthrix parvicella' based on genomic and metagenomic analyses.</title>
        <authorList>
            <person name="Jon McIlroy S."/>
            <person name="Kristiansen R."/>
            <person name="Albertsen M."/>
            <person name="Michael Karst S."/>
            <person name="Rossetti S."/>
            <person name="Lund Nielsen J."/>
            <person name="Tandoi V."/>
            <person name="James Seviour R."/>
            <person name="Nielsen P.H."/>
        </authorList>
    </citation>
    <scope>NUCLEOTIDE SEQUENCE [LARGE SCALE GENOMIC DNA]</scope>
    <source>
        <strain evidence="4 5">RN1</strain>
    </source>
</reference>
<dbReference type="eggNOG" id="ENOG5032E6P">
    <property type="taxonomic scope" value="Bacteria"/>
</dbReference>
<dbReference type="Proteomes" id="UP000018291">
    <property type="component" value="Unassembled WGS sequence"/>
</dbReference>
<feature type="domain" description="DUF4190" evidence="3">
    <location>
        <begin position="44"/>
        <end position="101"/>
    </location>
</feature>
<evidence type="ECO:0000313" key="5">
    <source>
        <dbReference type="Proteomes" id="UP000018291"/>
    </source>
</evidence>
<dbReference type="AlphaFoldDB" id="R4Z1D8"/>
<proteinExistence type="predicted"/>
<dbReference type="STRING" id="1229780.BN381_110078"/>
<keyword evidence="2" id="KW-1133">Transmembrane helix</keyword>
<dbReference type="EMBL" id="CANL01000003">
    <property type="protein sequence ID" value="CCM62412.1"/>
    <property type="molecule type" value="Genomic_DNA"/>
</dbReference>
<comment type="caution">
    <text evidence="4">The sequence shown here is derived from an EMBL/GenBank/DDBJ whole genome shotgun (WGS) entry which is preliminary data.</text>
</comment>
<dbReference type="RefSeq" id="WP_012223799.1">
    <property type="nucleotide sequence ID" value="NZ_HG422565.1"/>
</dbReference>
<feature type="region of interest" description="Disordered" evidence="1">
    <location>
        <begin position="1"/>
        <end position="38"/>
    </location>
</feature>
<gene>
    <name evidence="4" type="ORF">BN381_110078</name>
</gene>
<evidence type="ECO:0000313" key="4">
    <source>
        <dbReference type="EMBL" id="CCM62412.1"/>
    </source>
</evidence>
<sequence>MSMSGGGYQPPPPPGGGGYQAPPPGGGFQPPPQGMVSTSSNNDATIALVCGILSIICCGFVTAIPAIIFGNRVRKDPNNPQQGFGTAGFVLGWISIVLSVLGGIAWVILMIAGGTASTY</sequence>